<feature type="region of interest" description="Disordered" evidence="7">
    <location>
        <begin position="274"/>
        <end position="297"/>
    </location>
</feature>
<dbReference type="GO" id="GO:0004930">
    <property type="term" value="F:G protein-coupled receptor activity"/>
    <property type="evidence" value="ECO:0007669"/>
    <property type="project" value="InterPro"/>
</dbReference>
<feature type="compositionally biased region" description="Acidic residues" evidence="7">
    <location>
        <begin position="1689"/>
        <end position="1699"/>
    </location>
</feature>
<keyword evidence="6" id="KW-0325">Glycoprotein</keyword>
<accession>A0A0L7R3X7</accession>
<feature type="compositionally biased region" description="Polar residues" evidence="7">
    <location>
        <begin position="929"/>
        <end position="948"/>
    </location>
</feature>
<dbReference type="InterPro" id="IPR050726">
    <property type="entry name" value="mGluR"/>
</dbReference>
<evidence type="ECO:0000256" key="6">
    <source>
        <dbReference type="ARBA" id="ARBA00023180"/>
    </source>
</evidence>
<feature type="compositionally biased region" description="Basic and acidic residues" evidence="7">
    <location>
        <begin position="951"/>
        <end position="965"/>
    </location>
</feature>
<feature type="compositionally biased region" description="Polar residues" evidence="7">
    <location>
        <begin position="482"/>
        <end position="534"/>
    </location>
</feature>
<feature type="compositionally biased region" description="Basic and acidic residues" evidence="7">
    <location>
        <begin position="851"/>
        <end position="861"/>
    </location>
</feature>
<feature type="compositionally biased region" description="Basic residues" evidence="7">
    <location>
        <begin position="1306"/>
        <end position="1315"/>
    </location>
</feature>
<dbReference type="Proteomes" id="UP000053825">
    <property type="component" value="Unassembled WGS sequence"/>
</dbReference>
<dbReference type="PRINTS" id="PR00248">
    <property type="entry name" value="GPCRMGR"/>
</dbReference>
<dbReference type="OrthoDB" id="425344at2759"/>
<keyword evidence="5 9" id="KW-0675">Receptor</keyword>
<feature type="compositionally biased region" description="Basic and acidic residues" evidence="7">
    <location>
        <begin position="993"/>
        <end position="1003"/>
    </location>
</feature>
<evidence type="ECO:0000256" key="2">
    <source>
        <dbReference type="ARBA" id="ARBA00022692"/>
    </source>
</evidence>
<evidence type="ECO:0000259" key="8">
    <source>
        <dbReference type="Pfam" id="PF01094"/>
    </source>
</evidence>
<evidence type="ECO:0000256" key="3">
    <source>
        <dbReference type="ARBA" id="ARBA00022989"/>
    </source>
</evidence>
<feature type="compositionally biased region" description="Basic residues" evidence="7">
    <location>
        <begin position="1658"/>
        <end position="1684"/>
    </location>
</feature>
<feature type="compositionally biased region" description="Basic residues" evidence="7">
    <location>
        <begin position="1573"/>
        <end position="1589"/>
    </location>
</feature>
<feature type="compositionally biased region" description="Polar residues" evidence="7">
    <location>
        <begin position="84"/>
        <end position="100"/>
    </location>
</feature>
<evidence type="ECO:0000256" key="7">
    <source>
        <dbReference type="SAM" id="MobiDB-lite"/>
    </source>
</evidence>
<dbReference type="InterPro" id="IPR028082">
    <property type="entry name" value="Peripla_BP_I"/>
</dbReference>
<feature type="compositionally biased region" description="Low complexity" evidence="7">
    <location>
        <begin position="101"/>
        <end position="116"/>
    </location>
</feature>
<name>A0A0L7R3X7_9HYME</name>
<dbReference type="InterPro" id="IPR001828">
    <property type="entry name" value="ANF_lig-bd_rcpt"/>
</dbReference>
<evidence type="ECO:0000313" key="10">
    <source>
        <dbReference type="Proteomes" id="UP000053825"/>
    </source>
</evidence>
<feature type="region of interest" description="Disordered" evidence="7">
    <location>
        <begin position="806"/>
        <end position="1034"/>
    </location>
</feature>
<organism evidence="9 10">
    <name type="scientific">Habropoda laboriosa</name>
    <dbReference type="NCBI Taxonomy" id="597456"/>
    <lineage>
        <taxon>Eukaryota</taxon>
        <taxon>Metazoa</taxon>
        <taxon>Ecdysozoa</taxon>
        <taxon>Arthropoda</taxon>
        <taxon>Hexapoda</taxon>
        <taxon>Insecta</taxon>
        <taxon>Pterygota</taxon>
        <taxon>Neoptera</taxon>
        <taxon>Endopterygota</taxon>
        <taxon>Hymenoptera</taxon>
        <taxon>Apocrita</taxon>
        <taxon>Aculeata</taxon>
        <taxon>Apoidea</taxon>
        <taxon>Anthophila</taxon>
        <taxon>Apidae</taxon>
        <taxon>Habropoda</taxon>
    </lineage>
</organism>
<feature type="compositionally biased region" description="Polar residues" evidence="7">
    <location>
        <begin position="895"/>
        <end position="906"/>
    </location>
</feature>
<feature type="region of interest" description="Disordered" evidence="7">
    <location>
        <begin position="318"/>
        <end position="344"/>
    </location>
</feature>
<feature type="compositionally biased region" description="Basic and acidic residues" evidence="7">
    <location>
        <begin position="407"/>
        <end position="434"/>
    </location>
</feature>
<dbReference type="SUPFAM" id="SSF53822">
    <property type="entry name" value="Periplasmic binding protein-like I"/>
    <property type="match status" value="1"/>
</dbReference>
<feature type="compositionally biased region" description="Basic and acidic residues" evidence="7">
    <location>
        <begin position="1559"/>
        <end position="1571"/>
    </location>
</feature>
<feature type="compositionally biased region" description="Polar residues" evidence="7">
    <location>
        <begin position="806"/>
        <end position="815"/>
    </location>
</feature>
<dbReference type="InterPro" id="IPR000337">
    <property type="entry name" value="GPCR_3"/>
</dbReference>
<feature type="region of interest" description="Disordered" evidence="7">
    <location>
        <begin position="407"/>
        <end position="534"/>
    </location>
</feature>
<keyword evidence="2" id="KW-0812">Transmembrane</keyword>
<comment type="subcellular location">
    <subcellularLocation>
        <location evidence="1">Membrane</location>
        <topology evidence="1">Multi-pass membrane protein</topology>
    </subcellularLocation>
</comment>
<feature type="compositionally biased region" description="Polar residues" evidence="7">
    <location>
        <begin position="461"/>
        <end position="473"/>
    </location>
</feature>
<evidence type="ECO:0000313" key="9">
    <source>
        <dbReference type="EMBL" id="KOC65553.1"/>
    </source>
</evidence>
<keyword evidence="10" id="KW-1185">Reference proteome</keyword>
<feature type="region of interest" description="Disordered" evidence="7">
    <location>
        <begin position="1281"/>
        <end position="1315"/>
    </location>
</feature>
<dbReference type="Gene3D" id="3.40.50.2300">
    <property type="match status" value="1"/>
</dbReference>
<keyword evidence="4" id="KW-0472">Membrane</keyword>
<protein>
    <submittedName>
        <fullName evidence="9">Metabotropic glutamate receptor 2</fullName>
    </submittedName>
</protein>
<feature type="region of interest" description="Disordered" evidence="7">
    <location>
        <begin position="165"/>
        <end position="198"/>
    </location>
</feature>
<gene>
    <name evidence="9" type="ORF">WH47_00523</name>
</gene>
<evidence type="ECO:0000256" key="4">
    <source>
        <dbReference type="ARBA" id="ARBA00023136"/>
    </source>
</evidence>
<feature type="compositionally biased region" description="Basic and acidic residues" evidence="7">
    <location>
        <begin position="283"/>
        <end position="297"/>
    </location>
</feature>
<feature type="compositionally biased region" description="Basic residues" evidence="7">
    <location>
        <begin position="1620"/>
        <end position="1644"/>
    </location>
</feature>
<feature type="compositionally biased region" description="Polar residues" evidence="7">
    <location>
        <begin position="863"/>
        <end position="875"/>
    </location>
</feature>
<dbReference type="PANTHER" id="PTHR24060">
    <property type="entry name" value="METABOTROPIC GLUTAMATE RECEPTOR"/>
    <property type="match status" value="1"/>
</dbReference>
<dbReference type="GO" id="GO:0016020">
    <property type="term" value="C:membrane"/>
    <property type="evidence" value="ECO:0007669"/>
    <property type="project" value="UniProtKB-SubCell"/>
</dbReference>
<feature type="region of interest" description="Disordered" evidence="7">
    <location>
        <begin position="81"/>
        <end position="125"/>
    </location>
</feature>
<evidence type="ECO:0000256" key="5">
    <source>
        <dbReference type="ARBA" id="ARBA00023170"/>
    </source>
</evidence>
<keyword evidence="3" id="KW-1133">Transmembrane helix</keyword>
<feature type="compositionally biased region" description="Basic and acidic residues" evidence="7">
    <location>
        <begin position="1645"/>
        <end position="1657"/>
    </location>
</feature>
<dbReference type="EMBL" id="KQ414661">
    <property type="protein sequence ID" value="KOC65553.1"/>
    <property type="molecule type" value="Genomic_DNA"/>
</dbReference>
<evidence type="ECO:0000256" key="1">
    <source>
        <dbReference type="ARBA" id="ARBA00004141"/>
    </source>
</evidence>
<feature type="region of interest" description="Disordered" evidence="7">
    <location>
        <begin position="1331"/>
        <end position="1699"/>
    </location>
</feature>
<dbReference type="Pfam" id="PF01094">
    <property type="entry name" value="ANF_receptor"/>
    <property type="match status" value="1"/>
</dbReference>
<sequence length="1699" mass="189920">MTKLTFSSQAFTKFCPLSGPGHDRHGRQVMRRNNGWLAVLALSVVLSILRNSLAGERYPLDYVNAELPVNHSKTVYEARLPNLSAPNSPNQSNPTWNPWNSSKLSSTVKTSRSSTSPNGENTIFPKENASKAISWLATKLTDPNLPDEDTNDDRSFLKNDFNSIKDESRIANPPSEDLSSAERSHKLRARNSGVQVVRKSRRGLDVEIPRSTATRIHRGAIKDTSKRGKHTTHRRFAGSITAEDRKTPRVVIRRRGRLAERGFPYYGHVGVSSLDDDSLTIPDGERGAKGSTEKDLRAGEIERSDTVKDIEKRDIDVRRNSKDTDENEANLSGRNSKLPDFEQSTRFEEKFARREITKEGSDDRFVHGLMNNRQRSGRSAWNSRQILGEKSRISSVASVINLEEEYFSRDSRSSNRDPRSDRFEADGRERESHHSSGFGGSRYVLVSHKSTRERRQRRSTHQSNGISSKQRSTIGEDARGDSGTQYSSSIHGNRNSVQSDEKLVSNSSGIEEASSNVTFRATTNGSLDNDTVDNGNNVEEILEFEFSGKNVTDNSMIQYKGNEPELMSLNRVEVDNFVSNTPNGNQSQLDNSQNSSTLLNDQQFAPNIDMNISQSETSTESNSIDHGVNAPSISETKVDQKLESEVPNVEIADFNSVSLNASKHSWNDTKLTLNVSNKSNTESLPFHNESVSIDSFNETELSQSFNDTEFTSNVSISTNESDFMILDESTDPGDRIELDTSWREIVEDAEQANKTAPEGVSLLSNATKHAENVFTNSQRGSLAARRNSTYLRHDMNSLAVASITEKSTGLSQYSDRNADDRLRNSSTEESSENFKIIAHPEDSSVNPSEQSKSKPPMEHQSSRKPNLTVLETNQTKTRKIDDEAVSGSNSDDRSISLTKSSSTGRGRNTENYEDSLDGSVIVPEEQLVVVSSRSPEPSLDNGTANEVNPTGEDKGSIEDPLDRSSSDPVPASTVADQINPQPVKERRRSRSWKVRETSTRPRYDDDDDDDGSMKIEYPLTGETSTPMWSNDVPPRDTVSPRKIDSLEKADNDVSETVTLDRPPEFISSLLHDRFTDLDQTTNDSLENMLFSENVTFSSTEDLYELPNEIETSTVLSINDEEQMFAFDMIATSLEPIDEDFQATVDDATSHGNSSLELNPTNQWPVKHSAVVEGDLVLGGLMMVHEREDTVTCGPVMPQGGVQALEAMLYTLDRLNDREIVPGVKIGAHILDDCDKDTYGLEMAVDFIKGEVEVEVEAKSSSKTRSKSRRSRGEVEVEVVVEVESKSSSKSRRSRGRSRGEVEAKSRQSRVRRRGRSRGEVDFVVEVEVEAKSRRSRGEVEAKSRRSRGEVEAKSRRSRGEVEAKSRRSRGEVEAKSRRSRGEVEAKSRRSRGEVEAKSRRSRGEVEAKSRRSRGEVEAKSRRSRGEVEAKSRRSRGEVEAKSRRSRGEVEAKSRRSRGEVEAKSRRSRGEVEAKSRRSRGEVEAKSRRSRGEVEAKSRRSRGEVEAKSRRSRGEVEAKSRRSRGEVEAKSRRSRGEVEAKSRRSRGEVEAKSRSKSRRSRVEVVVEVESKSWSKTRSKSRSKSSRSRGRSRSEVEGEDEGEVEGEVGVEDEVEVEAKAWSKARRSRGRRRGGSRGRSRGRRRGRSRGEGVVEGEAKSRAKTRGKSRAKSGSKTRSKSRRRRGRRRGEVEGEVVVEVEAK</sequence>
<reference evidence="9 10" key="1">
    <citation type="submission" date="2015-07" db="EMBL/GenBank/DDBJ databases">
        <title>The genome of Habropoda laboriosa.</title>
        <authorList>
            <person name="Pan H."/>
            <person name="Kapheim K."/>
        </authorList>
    </citation>
    <scope>NUCLEOTIDE SEQUENCE [LARGE SCALE GENOMIC DNA]</scope>
    <source>
        <strain evidence="9">0110345459</strain>
    </source>
</reference>
<feature type="domain" description="Receptor ligand binding region" evidence="8">
    <location>
        <begin position="1203"/>
        <end position="1254"/>
    </location>
</feature>
<feature type="compositionally biased region" description="Basic and acidic residues" evidence="7">
    <location>
        <begin position="1331"/>
        <end position="1552"/>
    </location>
</feature>
<proteinExistence type="predicted"/>
<feature type="compositionally biased region" description="Acidic residues" evidence="7">
    <location>
        <begin position="1595"/>
        <end position="1613"/>
    </location>
</feature>
<dbReference type="STRING" id="597456.A0A0L7R3X7"/>
<feature type="compositionally biased region" description="Basic residues" evidence="7">
    <location>
        <begin position="449"/>
        <end position="460"/>
    </location>
</feature>